<organism evidence="13 14">
    <name type="scientific">Labeo rohita</name>
    <name type="common">Indian major carp</name>
    <name type="synonym">Cyprinus rohita</name>
    <dbReference type="NCBI Taxonomy" id="84645"/>
    <lineage>
        <taxon>Eukaryota</taxon>
        <taxon>Metazoa</taxon>
        <taxon>Chordata</taxon>
        <taxon>Craniata</taxon>
        <taxon>Vertebrata</taxon>
        <taxon>Euteleostomi</taxon>
        <taxon>Actinopterygii</taxon>
        <taxon>Neopterygii</taxon>
        <taxon>Teleostei</taxon>
        <taxon>Ostariophysi</taxon>
        <taxon>Cypriniformes</taxon>
        <taxon>Cyprinidae</taxon>
        <taxon>Labeoninae</taxon>
        <taxon>Labeonini</taxon>
        <taxon>Labeo</taxon>
    </lineage>
</organism>
<comment type="catalytic activity">
    <reaction evidence="8">
        <text>L-threonyl-[protein] + ATP = O-phospho-L-threonyl-[protein] + ADP + H(+)</text>
        <dbReference type="Rhea" id="RHEA:46608"/>
        <dbReference type="Rhea" id="RHEA-COMP:11060"/>
        <dbReference type="Rhea" id="RHEA-COMP:11605"/>
        <dbReference type="ChEBI" id="CHEBI:15378"/>
        <dbReference type="ChEBI" id="CHEBI:30013"/>
        <dbReference type="ChEBI" id="CHEBI:30616"/>
        <dbReference type="ChEBI" id="CHEBI:61977"/>
        <dbReference type="ChEBI" id="CHEBI:456216"/>
        <dbReference type="EC" id="2.7.11.1"/>
    </reaction>
</comment>
<comment type="caution">
    <text evidence="13">The sequence shown here is derived from an EMBL/GenBank/DDBJ whole genome shotgun (WGS) entry which is preliminary data.</text>
</comment>
<evidence type="ECO:0000256" key="10">
    <source>
        <dbReference type="PROSITE-ProRule" id="PRU10141"/>
    </source>
</evidence>
<keyword evidence="6 13" id="KW-0418">Kinase</keyword>
<keyword evidence="4" id="KW-0808">Transferase</keyword>
<comment type="similarity">
    <text evidence="1">Belongs to the protein kinase superfamily. AGC Ser/Thr protein kinase family. PDPK1 subfamily.</text>
</comment>
<evidence type="ECO:0000256" key="2">
    <source>
        <dbReference type="ARBA" id="ARBA00012513"/>
    </source>
</evidence>
<keyword evidence="7 10" id="KW-0067">ATP-binding</keyword>
<evidence type="ECO:0000256" key="7">
    <source>
        <dbReference type="ARBA" id="ARBA00022840"/>
    </source>
</evidence>
<dbReference type="AlphaFoldDB" id="A0A498LPZ1"/>
<feature type="domain" description="Protein kinase" evidence="12">
    <location>
        <begin position="59"/>
        <end position="212"/>
    </location>
</feature>
<evidence type="ECO:0000313" key="14">
    <source>
        <dbReference type="Proteomes" id="UP000290572"/>
    </source>
</evidence>
<accession>A0A498LPZ1</accession>
<sequence>MVADMELYDVASLHSSVLISCPSMVRGQQDTPRLHGNSMEGQAPPPQPTQPRKKRPEDFRFGKILGEGSFSTVVLAKEHSTGKEYAIKILEKRHIMKENKAQYVKRERDIMSHLDHPFFVKLYFTFQDEEKLCILHTHLYMLSCGFWAAVSISKGLNLGRGSVCVFMDSPSDPLAQYSDGALCEVLHVQLNNPATFKNRKPFCLCHQEVMTV</sequence>
<evidence type="ECO:0000256" key="5">
    <source>
        <dbReference type="ARBA" id="ARBA00022741"/>
    </source>
</evidence>
<keyword evidence="14" id="KW-1185">Reference proteome</keyword>
<dbReference type="EMBL" id="QBIY01013347">
    <property type="protein sequence ID" value="RXN07435.1"/>
    <property type="molecule type" value="Genomic_DNA"/>
</dbReference>
<reference evidence="13 14" key="1">
    <citation type="submission" date="2018-03" db="EMBL/GenBank/DDBJ databases">
        <title>Draft genome sequence of Rohu Carp (Labeo rohita).</title>
        <authorList>
            <person name="Das P."/>
            <person name="Kushwaha B."/>
            <person name="Joshi C.G."/>
            <person name="Kumar D."/>
            <person name="Nagpure N.S."/>
            <person name="Sahoo L."/>
            <person name="Das S.P."/>
            <person name="Bit A."/>
            <person name="Patnaik S."/>
            <person name="Meher P.K."/>
            <person name="Jayasankar P."/>
            <person name="Koringa P.G."/>
            <person name="Patel N.V."/>
            <person name="Hinsu A.T."/>
            <person name="Kumar R."/>
            <person name="Pandey M."/>
            <person name="Agarwal S."/>
            <person name="Srivastava S."/>
            <person name="Singh M."/>
            <person name="Iquebal M.A."/>
            <person name="Jaiswal S."/>
            <person name="Angadi U.B."/>
            <person name="Kumar N."/>
            <person name="Raza M."/>
            <person name="Shah T.M."/>
            <person name="Rai A."/>
            <person name="Jena J.K."/>
        </authorList>
    </citation>
    <scope>NUCLEOTIDE SEQUENCE [LARGE SCALE GENOMIC DNA]</scope>
    <source>
        <strain evidence="13">DASCIFA01</strain>
        <tissue evidence="13">Testis</tissue>
    </source>
</reference>
<evidence type="ECO:0000313" key="13">
    <source>
        <dbReference type="EMBL" id="RXN07435.1"/>
    </source>
</evidence>
<name>A0A498LPZ1_LABRO</name>
<dbReference type="Pfam" id="PF00069">
    <property type="entry name" value="Pkinase"/>
    <property type="match status" value="1"/>
</dbReference>
<evidence type="ECO:0000256" key="4">
    <source>
        <dbReference type="ARBA" id="ARBA00022679"/>
    </source>
</evidence>
<dbReference type="PROSITE" id="PS00107">
    <property type="entry name" value="PROTEIN_KINASE_ATP"/>
    <property type="match status" value="1"/>
</dbReference>
<evidence type="ECO:0000256" key="8">
    <source>
        <dbReference type="ARBA" id="ARBA00047899"/>
    </source>
</evidence>
<dbReference type="FunFam" id="3.30.200.20:FF:000191">
    <property type="entry name" value="3-phosphoinositide-dependent protein kinase 2-like"/>
    <property type="match status" value="1"/>
</dbReference>
<dbReference type="GO" id="GO:0005524">
    <property type="term" value="F:ATP binding"/>
    <property type="evidence" value="ECO:0007669"/>
    <property type="project" value="UniProtKB-UniRule"/>
</dbReference>
<feature type="binding site" evidence="10">
    <location>
        <position position="88"/>
    </location>
    <ligand>
        <name>ATP</name>
        <dbReference type="ChEBI" id="CHEBI:30616"/>
    </ligand>
</feature>
<dbReference type="InterPro" id="IPR000719">
    <property type="entry name" value="Prot_kinase_dom"/>
</dbReference>
<dbReference type="InterPro" id="IPR017441">
    <property type="entry name" value="Protein_kinase_ATP_BS"/>
</dbReference>
<evidence type="ECO:0000259" key="12">
    <source>
        <dbReference type="PROSITE" id="PS50011"/>
    </source>
</evidence>
<evidence type="ECO:0000256" key="6">
    <source>
        <dbReference type="ARBA" id="ARBA00022777"/>
    </source>
</evidence>
<dbReference type="GO" id="GO:0004674">
    <property type="term" value="F:protein serine/threonine kinase activity"/>
    <property type="evidence" value="ECO:0007669"/>
    <property type="project" value="UniProtKB-KW"/>
</dbReference>
<dbReference type="GO" id="GO:0035556">
    <property type="term" value="P:intracellular signal transduction"/>
    <property type="evidence" value="ECO:0007669"/>
    <property type="project" value="TreeGrafter"/>
</dbReference>
<dbReference type="Proteomes" id="UP000290572">
    <property type="component" value="Unassembled WGS sequence"/>
</dbReference>
<keyword evidence="3" id="KW-0723">Serine/threonine-protein kinase</keyword>
<dbReference type="SUPFAM" id="SSF56112">
    <property type="entry name" value="Protein kinase-like (PK-like)"/>
    <property type="match status" value="1"/>
</dbReference>
<dbReference type="Gene3D" id="3.30.200.20">
    <property type="entry name" value="Phosphorylase Kinase, domain 1"/>
    <property type="match status" value="1"/>
</dbReference>
<feature type="region of interest" description="Disordered" evidence="11">
    <location>
        <begin position="27"/>
        <end position="55"/>
    </location>
</feature>
<gene>
    <name evidence="13" type="ORF">ROHU_032355</name>
</gene>
<protein>
    <recommendedName>
        <fullName evidence="2">non-specific serine/threonine protein kinase</fullName>
        <ecNumber evidence="2">2.7.11.1</ecNumber>
    </recommendedName>
</protein>
<evidence type="ECO:0000256" key="11">
    <source>
        <dbReference type="SAM" id="MobiDB-lite"/>
    </source>
</evidence>
<dbReference type="SMART" id="SM00220">
    <property type="entry name" value="S_TKc"/>
    <property type="match status" value="1"/>
</dbReference>
<dbReference type="PROSITE" id="PS50011">
    <property type="entry name" value="PROTEIN_KINASE_DOM"/>
    <property type="match status" value="1"/>
</dbReference>
<evidence type="ECO:0000256" key="3">
    <source>
        <dbReference type="ARBA" id="ARBA00022527"/>
    </source>
</evidence>
<dbReference type="PANTHER" id="PTHR24356:SF163">
    <property type="entry name" value="3-PHOSPHOINOSITIDE-DEPENDENT PROTEIN KINASE 1-RELATED"/>
    <property type="match status" value="1"/>
</dbReference>
<dbReference type="STRING" id="84645.A0A498LPZ1"/>
<dbReference type="InterPro" id="IPR011009">
    <property type="entry name" value="Kinase-like_dom_sf"/>
</dbReference>
<evidence type="ECO:0000256" key="9">
    <source>
        <dbReference type="ARBA" id="ARBA00048679"/>
    </source>
</evidence>
<dbReference type="PANTHER" id="PTHR24356">
    <property type="entry name" value="SERINE/THREONINE-PROTEIN KINASE"/>
    <property type="match status" value="1"/>
</dbReference>
<dbReference type="EC" id="2.7.11.1" evidence="2"/>
<proteinExistence type="inferred from homology"/>
<dbReference type="InterPro" id="IPR050236">
    <property type="entry name" value="Ser_Thr_kinase_AGC"/>
</dbReference>
<comment type="catalytic activity">
    <reaction evidence="9">
        <text>L-seryl-[protein] + ATP = O-phospho-L-seryl-[protein] + ADP + H(+)</text>
        <dbReference type="Rhea" id="RHEA:17989"/>
        <dbReference type="Rhea" id="RHEA-COMP:9863"/>
        <dbReference type="Rhea" id="RHEA-COMP:11604"/>
        <dbReference type="ChEBI" id="CHEBI:15378"/>
        <dbReference type="ChEBI" id="CHEBI:29999"/>
        <dbReference type="ChEBI" id="CHEBI:30616"/>
        <dbReference type="ChEBI" id="CHEBI:83421"/>
        <dbReference type="ChEBI" id="CHEBI:456216"/>
        <dbReference type="EC" id="2.7.11.1"/>
    </reaction>
</comment>
<evidence type="ECO:0000256" key="1">
    <source>
        <dbReference type="ARBA" id="ARBA00010006"/>
    </source>
</evidence>
<keyword evidence="5 10" id="KW-0547">Nucleotide-binding</keyword>